<dbReference type="EMBL" id="FOUJ01000005">
    <property type="protein sequence ID" value="SFM81049.1"/>
    <property type="molecule type" value="Genomic_DNA"/>
</dbReference>
<keyword evidence="3" id="KW-1185">Reference proteome</keyword>
<reference evidence="3" key="2">
    <citation type="submission" date="2016-10" db="EMBL/GenBank/DDBJ databases">
        <authorList>
            <person name="Varghese N."/>
            <person name="Submissions S."/>
        </authorList>
    </citation>
    <scope>NUCLEOTIDE SEQUENCE [LARGE SCALE GENOMIC DNA]</scope>
    <source>
        <strain evidence="3">Mob M</strain>
    </source>
</reference>
<reference evidence="1" key="1">
    <citation type="submission" date="2016-10" db="EMBL/GenBank/DDBJ databases">
        <authorList>
            <person name="de Groot N.N."/>
        </authorList>
    </citation>
    <scope>NUCLEOTIDE SEQUENCE [LARGE SCALE GENOMIC DNA]</scope>
    <source>
        <strain evidence="1">Mob M</strain>
    </source>
</reference>
<dbReference type="STRING" id="487685.SAMN04488696_1051"/>
<protein>
    <recommendedName>
        <fullName evidence="4">KEOPS complex subunit Pcc1</fullName>
    </recommendedName>
</protein>
<dbReference type="RefSeq" id="WP_091934304.1">
    <property type="nucleotide sequence ID" value="NZ_FOUJ01000002.1"/>
</dbReference>
<dbReference type="EMBL" id="FOUJ01000002">
    <property type="protein sequence ID" value="SFM40072.1"/>
    <property type="molecule type" value="Genomic_DNA"/>
</dbReference>
<evidence type="ECO:0000313" key="2">
    <source>
        <dbReference type="EMBL" id="SFM81049.1"/>
    </source>
</evidence>
<sequence length="75" mass="8286">MEQTQTITYAEPIEISTKVGADVDSKGNVKPHAEITIKRKLESDCDVFAIISDDVHECMDKVQQTVYEMLAGDGV</sequence>
<dbReference type="Proteomes" id="UP000198535">
    <property type="component" value="Unassembled WGS sequence"/>
</dbReference>
<dbReference type="GeneID" id="84231920"/>
<dbReference type="OrthoDB" id="126399at2157"/>
<organism evidence="1 3">
    <name type="scientific">Methanolobus profundi</name>
    <dbReference type="NCBI Taxonomy" id="487685"/>
    <lineage>
        <taxon>Archaea</taxon>
        <taxon>Methanobacteriati</taxon>
        <taxon>Methanobacteriota</taxon>
        <taxon>Stenosarchaea group</taxon>
        <taxon>Methanomicrobia</taxon>
        <taxon>Methanosarcinales</taxon>
        <taxon>Methanosarcinaceae</taxon>
        <taxon>Methanolobus</taxon>
    </lineage>
</organism>
<gene>
    <name evidence="1" type="ORF">SAMN04488696_1051</name>
    <name evidence="2" type="ORF">SAMN04488696_2495</name>
</gene>
<proteinExistence type="predicted"/>
<name>A0A1I4QIY3_9EURY</name>
<evidence type="ECO:0008006" key="4">
    <source>
        <dbReference type="Google" id="ProtNLM"/>
    </source>
</evidence>
<evidence type="ECO:0000313" key="3">
    <source>
        <dbReference type="Proteomes" id="UP000198535"/>
    </source>
</evidence>
<evidence type="ECO:0000313" key="1">
    <source>
        <dbReference type="EMBL" id="SFM40072.1"/>
    </source>
</evidence>
<dbReference type="AlphaFoldDB" id="A0A1I4QIY3"/>
<accession>A0A1I4QIY3</accession>